<dbReference type="Proteomes" id="UP000601435">
    <property type="component" value="Unassembled WGS sequence"/>
</dbReference>
<dbReference type="OrthoDB" id="426502at2759"/>
<protein>
    <submittedName>
        <fullName evidence="1">Uncharacterized protein</fullName>
    </submittedName>
</protein>
<dbReference type="Gene3D" id="3.80.10.10">
    <property type="entry name" value="Ribonuclease Inhibitor"/>
    <property type="match status" value="1"/>
</dbReference>
<dbReference type="AlphaFoldDB" id="A0A812JS66"/>
<evidence type="ECO:0000313" key="2">
    <source>
        <dbReference type="Proteomes" id="UP000601435"/>
    </source>
</evidence>
<gene>
    <name evidence="1" type="ORF">SNEC2469_LOCUS2230</name>
</gene>
<accession>A0A812JS66</accession>
<keyword evidence="2" id="KW-1185">Reference proteome</keyword>
<comment type="caution">
    <text evidence="1">The sequence shown here is derived from an EMBL/GenBank/DDBJ whole genome shotgun (WGS) entry which is preliminary data.</text>
</comment>
<sequence>MACPMFAEVASNLSKRMLLIWGASCRQTLHEAFEASGDAWVSVDLASWHPGPQGPGKSDDCATDADLEAALGRIPVGRLRRLRLRGKFTDTGLAPILARQAGLQELSLIGPETRKRKLGGSGEELTGESLLAAKRLRRLEVSGLPSAVAALAGAKRLAPGPFVELEELVLHSPNESDLQAVPTFTGLKVLEIAPAPLVFDERDHLRPVADHKGLLQILRACRKLESVSLEGTLLHQELVEALLQLPALTEVVGILAQDVNETVVQALLHKCANLALVSLHLQ</sequence>
<dbReference type="EMBL" id="CAJNJA010006586">
    <property type="protein sequence ID" value="CAE7212456.1"/>
    <property type="molecule type" value="Genomic_DNA"/>
</dbReference>
<dbReference type="InterPro" id="IPR032675">
    <property type="entry name" value="LRR_dom_sf"/>
</dbReference>
<proteinExistence type="predicted"/>
<evidence type="ECO:0000313" key="1">
    <source>
        <dbReference type="EMBL" id="CAE7212456.1"/>
    </source>
</evidence>
<reference evidence="1" key="1">
    <citation type="submission" date="2021-02" db="EMBL/GenBank/DDBJ databases">
        <authorList>
            <person name="Dougan E. K."/>
            <person name="Rhodes N."/>
            <person name="Thang M."/>
            <person name="Chan C."/>
        </authorList>
    </citation>
    <scope>NUCLEOTIDE SEQUENCE</scope>
</reference>
<name>A0A812JS66_9DINO</name>
<dbReference type="SUPFAM" id="SSF52047">
    <property type="entry name" value="RNI-like"/>
    <property type="match status" value="1"/>
</dbReference>
<organism evidence="1 2">
    <name type="scientific">Symbiodinium necroappetens</name>
    <dbReference type="NCBI Taxonomy" id="1628268"/>
    <lineage>
        <taxon>Eukaryota</taxon>
        <taxon>Sar</taxon>
        <taxon>Alveolata</taxon>
        <taxon>Dinophyceae</taxon>
        <taxon>Suessiales</taxon>
        <taxon>Symbiodiniaceae</taxon>
        <taxon>Symbiodinium</taxon>
    </lineage>
</organism>